<organism evidence="2 3">
    <name type="scientific">Aliishimia ponticola</name>
    <dbReference type="NCBI Taxonomy" id="2499833"/>
    <lineage>
        <taxon>Bacteria</taxon>
        <taxon>Pseudomonadati</taxon>
        <taxon>Pseudomonadota</taxon>
        <taxon>Alphaproteobacteria</taxon>
        <taxon>Rhodobacterales</taxon>
        <taxon>Paracoccaceae</taxon>
        <taxon>Aliishimia</taxon>
    </lineage>
</organism>
<proteinExistence type="predicted"/>
<reference evidence="2 3" key="1">
    <citation type="submission" date="2019-04" db="EMBL/GenBank/DDBJ databases">
        <title>Shimia ponticola sp. nov., isolated from seawater.</title>
        <authorList>
            <person name="Kim Y.-O."/>
            <person name="Yoon J.-H."/>
        </authorList>
    </citation>
    <scope>NUCLEOTIDE SEQUENCE [LARGE SCALE GENOMIC DNA]</scope>
    <source>
        <strain evidence="2 3">MYP11</strain>
    </source>
</reference>
<feature type="compositionally biased region" description="Basic and acidic residues" evidence="1">
    <location>
        <begin position="66"/>
        <end position="78"/>
    </location>
</feature>
<evidence type="ECO:0000313" key="3">
    <source>
        <dbReference type="Proteomes" id="UP000306602"/>
    </source>
</evidence>
<evidence type="ECO:0000256" key="1">
    <source>
        <dbReference type="SAM" id="MobiDB-lite"/>
    </source>
</evidence>
<evidence type="ECO:0000313" key="2">
    <source>
        <dbReference type="EMBL" id="THH38361.1"/>
    </source>
</evidence>
<feature type="compositionally biased region" description="Basic and acidic residues" evidence="1">
    <location>
        <begin position="27"/>
        <end position="45"/>
    </location>
</feature>
<keyword evidence="3" id="KW-1185">Reference proteome</keyword>
<dbReference type="EMBL" id="SRKY01000001">
    <property type="protein sequence ID" value="THH38361.1"/>
    <property type="molecule type" value="Genomic_DNA"/>
</dbReference>
<name>A0A4S4NJE2_9RHOB</name>
<gene>
    <name evidence="2" type="ORF">E4Z66_01965</name>
</gene>
<sequence>MDWTLVVILSALVLLLAVLRGAQSLRHTKDSERGSLPGKGDHIIHSDYSSGGGGGGHATSYTIPKDPQEYAKRFVPREKPRKGTQK</sequence>
<dbReference type="OrthoDB" id="7659217at2"/>
<dbReference type="AlphaFoldDB" id="A0A4S4NJE2"/>
<protein>
    <submittedName>
        <fullName evidence="2">Uncharacterized protein</fullName>
    </submittedName>
</protein>
<comment type="caution">
    <text evidence="2">The sequence shown here is derived from an EMBL/GenBank/DDBJ whole genome shotgun (WGS) entry which is preliminary data.</text>
</comment>
<dbReference type="RefSeq" id="WP_136461254.1">
    <property type="nucleotide sequence ID" value="NZ_SRKY01000001.1"/>
</dbReference>
<feature type="region of interest" description="Disordered" evidence="1">
    <location>
        <begin position="26"/>
        <end position="86"/>
    </location>
</feature>
<accession>A0A4S4NJE2</accession>
<dbReference type="Proteomes" id="UP000306602">
    <property type="component" value="Unassembled WGS sequence"/>
</dbReference>